<comment type="catalytic activity">
    <reaction evidence="7">
        <text>D-glucose + ATP = D-glucose 6-phosphate + ADP + H(+)</text>
        <dbReference type="Rhea" id="RHEA:17825"/>
        <dbReference type="ChEBI" id="CHEBI:4167"/>
        <dbReference type="ChEBI" id="CHEBI:15378"/>
        <dbReference type="ChEBI" id="CHEBI:30616"/>
        <dbReference type="ChEBI" id="CHEBI:61548"/>
        <dbReference type="ChEBI" id="CHEBI:456216"/>
        <dbReference type="EC" id="2.7.1.2"/>
    </reaction>
</comment>
<dbReference type="GO" id="GO:0005536">
    <property type="term" value="F:D-glucose binding"/>
    <property type="evidence" value="ECO:0007669"/>
    <property type="project" value="InterPro"/>
</dbReference>
<dbReference type="InterPro" id="IPR003836">
    <property type="entry name" value="Glucokinase"/>
</dbReference>
<dbReference type="Gene3D" id="3.40.367.20">
    <property type="match status" value="1"/>
</dbReference>
<comment type="similarity">
    <text evidence="7 8">Belongs to the bacterial glucokinase family.</text>
</comment>
<keyword evidence="6 7" id="KW-0324">Glycolysis</keyword>
<dbReference type="Gene3D" id="3.30.420.40">
    <property type="match status" value="1"/>
</dbReference>
<dbReference type="Pfam" id="PF02685">
    <property type="entry name" value="Glucokinase"/>
    <property type="match status" value="1"/>
</dbReference>
<proteinExistence type="inferred from homology"/>
<comment type="subcellular location">
    <subcellularLocation>
        <location evidence="7">Cytoplasm</location>
    </subcellularLocation>
</comment>
<dbReference type="NCBIfam" id="NF009073">
    <property type="entry name" value="PRK12408.1"/>
    <property type="match status" value="1"/>
</dbReference>
<evidence type="ECO:0000256" key="2">
    <source>
        <dbReference type="ARBA" id="ARBA00022679"/>
    </source>
</evidence>
<dbReference type="HAMAP" id="MF_00524">
    <property type="entry name" value="Glucokinase"/>
    <property type="match status" value="1"/>
</dbReference>
<dbReference type="RefSeq" id="WP_009868928.1">
    <property type="nucleotide sequence ID" value="NZ_JXSL01000027.1"/>
</dbReference>
<dbReference type="GO" id="GO:0004340">
    <property type="term" value="F:glucokinase activity"/>
    <property type="evidence" value="ECO:0007669"/>
    <property type="project" value="UniProtKB-UniRule"/>
</dbReference>
<evidence type="ECO:0000256" key="5">
    <source>
        <dbReference type="ARBA" id="ARBA00022840"/>
    </source>
</evidence>
<dbReference type="CDD" id="cd24008">
    <property type="entry name" value="ASKHA_NBD_GLK"/>
    <property type="match status" value="1"/>
</dbReference>
<dbReference type="Proteomes" id="UP000031971">
    <property type="component" value="Unassembled WGS sequence"/>
</dbReference>
<dbReference type="EC" id="2.7.1.2" evidence="7"/>
<dbReference type="STRING" id="272627.CCC_02021"/>
<dbReference type="EMBL" id="JXSL01000027">
    <property type="protein sequence ID" value="KIL98571.1"/>
    <property type="molecule type" value="Genomic_DNA"/>
</dbReference>
<gene>
    <name evidence="7" type="primary">glk</name>
    <name evidence="9" type="ORF">CCC_02021</name>
</gene>
<comment type="caution">
    <text evidence="9">The sequence shown here is derived from an EMBL/GenBank/DDBJ whole genome shotgun (WGS) entry which is preliminary data.</text>
</comment>
<dbReference type="GO" id="GO:0005524">
    <property type="term" value="F:ATP binding"/>
    <property type="evidence" value="ECO:0007669"/>
    <property type="project" value="UniProtKB-UniRule"/>
</dbReference>
<evidence type="ECO:0000256" key="3">
    <source>
        <dbReference type="ARBA" id="ARBA00022741"/>
    </source>
</evidence>
<evidence type="ECO:0000256" key="4">
    <source>
        <dbReference type="ARBA" id="ARBA00022777"/>
    </source>
</evidence>
<keyword evidence="1 7" id="KW-0963">Cytoplasm</keyword>
<evidence type="ECO:0000256" key="8">
    <source>
        <dbReference type="RuleBase" id="RU004046"/>
    </source>
</evidence>
<name>A0A0C2V0F1_PARME</name>
<reference evidence="9 10" key="1">
    <citation type="submission" date="2015-01" db="EMBL/GenBank/DDBJ databases">
        <title>Genome Sequence of Magnetospirillum magnetotacticum Strain MS-1.</title>
        <authorList>
            <person name="Marinov G.K."/>
            <person name="Smalley M.D."/>
            <person name="DeSalvo G."/>
        </authorList>
    </citation>
    <scope>NUCLEOTIDE SEQUENCE [LARGE SCALE GENOMIC DNA]</scope>
    <source>
        <strain evidence="9 10">MS-1</strain>
    </source>
</reference>
<dbReference type="InterPro" id="IPR043129">
    <property type="entry name" value="ATPase_NBD"/>
</dbReference>
<evidence type="ECO:0000256" key="6">
    <source>
        <dbReference type="ARBA" id="ARBA00023152"/>
    </source>
</evidence>
<feature type="binding site" evidence="7">
    <location>
        <begin position="12"/>
        <end position="17"/>
    </location>
    <ligand>
        <name>ATP</name>
        <dbReference type="ChEBI" id="CHEBI:30616"/>
    </ligand>
</feature>
<dbReference type="PANTHER" id="PTHR47690:SF1">
    <property type="entry name" value="GLUCOKINASE"/>
    <property type="match status" value="1"/>
</dbReference>
<sequence length="329" mass="34267">MSGSASGFVLVADIGGTHARFALVGEDGEAVNPVVLRCADYDGPAPAIKAYLSDQGAGAAPRRGAFAVASVIDGDRIELTNSPWRFSISETQRAVGLERLEVVNDFTAVALSVRHLKPEHLLTIGGGAAQAGLPIAVLGPGTGLGVSALIPGESGRWTALATEGGHVTMAAASEREARILDRLRTQFDHVSAERVLSGQGLVNLYQAVAALSGHQAVFSTPDVITKRGLDGSCPISREAVETFFAMMGTVAGNLALSLGAKGGVFIAGGILPRMADAFRASSFRTRFEAHGRFQPYLAAIPTWLITHPLPAFVGLAGLIRPKADHRTLA</sequence>
<dbReference type="AlphaFoldDB" id="A0A0C2V0F1"/>
<evidence type="ECO:0000256" key="1">
    <source>
        <dbReference type="ARBA" id="ARBA00022490"/>
    </source>
</evidence>
<keyword evidence="5 7" id="KW-0067">ATP-binding</keyword>
<keyword evidence="10" id="KW-1185">Reference proteome</keyword>
<evidence type="ECO:0000313" key="10">
    <source>
        <dbReference type="Proteomes" id="UP000031971"/>
    </source>
</evidence>
<keyword evidence="2 7" id="KW-0808">Transferase</keyword>
<dbReference type="FunFam" id="3.40.367.20:FF:000002">
    <property type="entry name" value="Glucokinase"/>
    <property type="match status" value="1"/>
</dbReference>
<dbReference type="NCBIfam" id="TIGR00749">
    <property type="entry name" value="glk"/>
    <property type="match status" value="1"/>
</dbReference>
<dbReference type="GO" id="GO:0006096">
    <property type="term" value="P:glycolytic process"/>
    <property type="evidence" value="ECO:0007669"/>
    <property type="project" value="UniProtKB-UniRule"/>
</dbReference>
<keyword evidence="4 7" id="KW-0418">Kinase</keyword>
<evidence type="ECO:0000313" key="9">
    <source>
        <dbReference type="EMBL" id="KIL98571.1"/>
    </source>
</evidence>
<dbReference type="OrthoDB" id="9800595at2"/>
<keyword evidence="3 7" id="KW-0547">Nucleotide-binding</keyword>
<evidence type="ECO:0000256" key="7">
    <source>
        <dbReference type="HAMAP-Rule" id="MF_00524"/>
    </source>
</evidence>
<protein>
    <recommendedName>
        <fullName evidence="7">Glucokinase</fullName>
        <ecNumber evidence="7">2.7.1.2</ecNumber>
    </recommendedName>
    <alternativeName>
        <fullName evidence="7">Glucose kinase</fullName>
    </alternativeName>
</protein>
<dbReference type="GO" id="GO:0005829">
    <property type="term" value="C:cytosol"/>
    <property type="evidence" value="ECO:0007669"/>
    <property type="project" value="TreeGrafter"/>
</dbReference>
<dbReference type="SUPFAM" id="SSF53067">
    <property type="entry name" value="Actin-like ATPase domain"/>
    <property type="match status" value="1"/>
</dbReference>
<accession>A0A0C2V0F1</accession>
<dbReference type="InterPro" id="IPR050201">
    <property type="entry name" value="Bacterial_glucokinase"/>
</dbReference>
<organism evidence="9 10">
    <name type="scientific">Paramagnetospirillum magnetotacticum MS-1</name>
    <dbReference type="NCBI Taxonomy" id="272627"/>
    <lineage>
        <taxon>Bacteria</taxon>
        <taxon>Pseudomonadati</taxon>
        <taxon>Pseudomonadota</taxon>
        <taxon>Alphaproteobacteria</taxon>
        <taxon>Rhodospirillales</taxon>
        <taxon>Magnetospirillaceae</taxon>
        <taxon>Paramagnetospirillum</taxon>
    </lineage>
</organism>
<dbReference type="PANTHER" id="PTHR47690">
    <property type="entry name" value="GLUCOKINASE"/>
    <property type="match status" value="1"/>
</dbReference>